<dbReference type="Pfam" id="PF01614">
    <property type="entry name" value="IclR_C"/>
    <property type="match status" value="1"/>
</dbReference>
<dbReference type="Gene3D" id="1.10.10.10">
    <property type="entry name" value="Winged helix-like DNA-binding domain superfamily/Winged helix DNA-binding domain"/>
    <property type="match status" value="1"/>
</dbReference>
<feature type="domain" description="HTH iclR-type" evidence="4">
    <location>
        <begin position="15"/>
        <end position="76"/>
    </location>
</feature>
<evidence type="ECO:0000256" key="3">
    <source>
        <dbReference type="ARBA" id="ARBA00023163"/>
    </source>
</evidence>
<evidence type="ECO:0000259" key="4">
    <source>
        <dbReference type="PROSITE" id="PS51077"/>
    </source>
</evidence>
<dbReference type="InterPro" id="IPR029016">
    <property type="entry name" value="GAF-like_dom_sf"/>
</dbReference>
<dbReference type="InterPro" id="IPR005471">
    <property type="entry name" value="Tscrpt_reg_IclR_N"/>
</dbReference>
<dbReference type="GO" id="GO:0003700">
    <property type="term" value="F:DNA-binding transcription factor activity"/>
    <property type="evidence" value="ECO:0007669"/>
    <property type="project" value="TreeGrafter"/>
</dbReference>
<dbReference type="InterPro" id="IPR050707">
    <property type="entry name" value="HTH_MetabolicPath_Reg"/>
</dbReference>
<dbReference type="GO" id="GO:0003677">
    <property type="term" value="F:DNA binding"/>
    <property type="evidence" value="ECO:0007669"/>
    <property type="project" value="UniProtKB-KW"/>
</dbReference>
<dbReference type="PROSITE" id="PS51077">
    <property type="entry name" value="HTH_ICLR"/>
    <property type="match status" value="1"/>
</dbReference>
<keyword evidence="1" id="KW-0805">Transcription regulation</keyword>
<dbReference type="PANTHER" id="PTHR30136">
    <property type="entry name" value="HELIX-TURN-HELIX TRANSCRIPTIONAL REGULATOR, ICLR FAMILY"/>
    <property type="match status" value="1"/>
</dbReference>
<proteinExistence type="predicted"/>
<dbReference type="Gene3D" id="3.30.450.40">
    <property type="match status" value="1"/>
</dbReference>
<dbReference type="SUPFAM" id="SSF46785">
    <property type="entry name" value="Winged helix' DNA-binding domain"/>
    <property type="match status" value="1"/>
</dbReference>
<dbReference type="EMBL" id="FXAF01000006">
    <property type="protein sequence ID" value="SMF35375.1"/>
    <property type="molecule type" value="Genomic_DNA"/>
</dbReference>
<evidence type="ECO:0000256" key="1">
    <source>
        <dbReference type="ARBA" id="ARBA00023015"/>
    </source>
</evidence>
<organism evidence="6 7">
    <name type="scientific">Xaviernesmea oryzae</name>
    <dbReference type="NCBI Taxonomy" id="464029"/>
    <lineage>
        <taxon>Bacteria</taxon>
        <taxon>Pseudomonadati</taxon>
        <taxon>Pseudomonadota</taxon>
        <taxon>Alphaproteobacteria</taxon>
        <taxon>Hyphomicrobiales</taxon>
        <taxon>Rhizobiaceae</taxon>
        <taxon>Rhizobium/Agrobacterium group</taxon>
        <taxon>Xaviernesmea</taxon>
    </lineage>
</organism>
<dbReference type="Pfam" id="PF09339">
    <property type="entry name" value="HTH_IclR"/>
    <property type="match status" value="1"/>
</dbReference>
<dbReference type="InterPro" id="IPR036390">
    <property type="entry name" value="WH_DNA-bd_sf"/>
</dbReference>
<feature type="domain" description="IclR-ED" evidence="5">
    <location>
        <begin position="77"/>
        <end position="261"/>
    </location>
</feature>
<reference evidence="7" key="1">
    <citation type="submission" date="2017-04" db="EMBL/GenBank/DDBJ databases">
        <authorList>
            <person name="Varghese N."/>
            <person name="Submissions S."/>
        </authorList>
    </citation>
    <scope>NUCLEOTIDE SEQUENCE [LARGE SCALE GENOMIC DNA]</scope>
    <source>
        <strain evidence="7">B4P</strain>
    </source>
</reference>
<keyword evidence="7" id="KW-1185">Reference proteome</keyword>
<keyword evidence="3" id="KW-0804">Transcription</keyword>
<name>A0A1X7EKE8_9HYPH</name>
<protein>
    <submittedName>
        <fullName evidence="6">Transcriptional regulator, IclR family</fullName>
    </submittedName>
</protein>
<dbReference type="STRING" id="464029.SAMN02982989_1432"/>
<evidence type="ECO:0000313" key="7">
    <source>
        <dbReference type="Proteomes" id="UP000192903"/>
    </source>
</evidence>
<gene>
    <name evidence="6" type="ORF">SAMN02982989_1432</name>
</gene>
<dbReference type="InterPro" id="IPR014757">
    <property type="entry name" value="Tscrpt_reg_IclR_C"/>
</dbReference>
<dbReference type="AlphaFoldDB" id="A0A1X7EKE8"/>
<evidence type="ECO:0000256" key="2">
    <source>
        <dbReference type="ARBA" id="ARBA00023125"/>
    </source>
</evidence>
<evidence type="ECO:0000259" key="5">
    <source>
        <dbReference type="PROSITE" id="PS51078"/>
    </source>
</evidence>
<dbReference type="InterPro" id="IPR036388">
    <property type="entry name" value="WH-like_DNA-bd_sf"/>
</dbReference>
<dbReference type="SUPFAM" id="SSF55781">
    <property type="entry name" value="GAF domain-like"/>
    <property type="match status" value="1"/>
</dbReference>
<dbReference type="PANTHER" id="PTHR30136:SF35">
    <property type="entry name" value="HTH-TYPE TRANSCRIPTIONAL REGULATOR RV1719"/>
    <property type="match status" value="1"/>
</dbReference>
<dbReference type="GO" id="GO:0045892">
    <property type="term" value="P:negative regulation of DNA-templated transcription"/>
    <property type="evidence" value="ECO:0007669"/>
    <property type="project" value="TreeGrafter"/>
</dbReference>
<dbReference type="OrthoDB" id="6057486at2"/>
<sequence length="262" mass="28452">MSDESSQDDKDKNGVPVLERMMEILSSLELQPAGETIRDLSEQLSVPRSTVYRILNTLHAHNMVQRRLDGTYVLGPRLLSLASKVRSEAAFDLVAVAQPVMKKLAETSGEANKLSVLDNQAVVVVASFAGQGQYALNPAIGQSFPLHAGAASKMLLAHMKPEIISKFLATPLKKYTPRTITDAAKLSTELNRIRRQGWASDRGEHGGSVWAVAAPVTTPSGRVIAALSIPYLAADKENDERDRLRDMVIDAAAEISSRIPDI</sequence>
<dbReference type="PROSITE" id="PS51078">
    <property type="entry name" value="ICLR_ED"/>
    <property type="match status" value="1"/>
</dbReference>
<accession>A0A1X7EKE8</accession>
<dbReference type="Proteomes" id="UP000192903">
    <property type="component" value="Unassembled WGS sequence"/>
</dbReference>
<keyword evidence="2" id="KW-0238">DNA-binding</keyword>
<dbReference type="SMART" id="SM00346">
    <property type="entry name" value="HTH_ICLR"/>
    <property type="match status" value="1"/>
</dbReference>
<dbReference type="RefSeq" id="WP_085423308.1">
    <property type="nucleotide sequence ID" value="NZ_FXAF01000006.1"/>
</dbReference>
<evidence type="ECO:0000313" key="6">
    <source>
        <dbReference type="EMBL" id="SMF35375.1"/>
    </source>
</evidence>